<reference evidence="2 3" key="2">
    <citation type="submission" date="2020-05" db="EMBL/GenBank/DDBJ databases">
        <title>Draft genome sequence of Desulfovibrio sp. strainFSS-1.</title>
        <authorList>
            <person name="Shimoshige H."/>
            <person name="Kobayashi H."/>
            <person name="Maekawa T."/>
        </authorList>
    </citation>
    <scope>NUCLEOTIDE SEQUENCE [LARGE SCALE GENOMIC DNA]</scope>
    <source>
        <strain evidence="2 3">SIID29052-01</strain>
    </source>
</reference>
<dbReference type="RefSeq" id="WP_173081651.1">
    <property type="nucleotide sequence ID" value="NZ_BLTE01000002.1"/>
</dbReference>
<comment type="caution">
    <text evidence="2">The sequence shown here is derived from an EMBL/GenBank/DDBJ whole genome shotgun (WGS) entry which is preliminary data.</text>
</comment>
<dbReference type="Proteomes" id="UP000494245">
    <property type="component" value="Unassembled WGS sequence"/>
</dbReference>
<name>A0A6V8LRS4_9BACT</name>
<protein>
    <submittedName>
        <fullName evidence="2">Uncharacterized protein</fullName>
    </submittedName>
</protein>
<dbReference type="EMBL" id="BLTE01000002">
    <property type="protein sequence ID" value="GFK93038.1"/>
    <property type="molecule type" value="Genomic_DNA"/>
</dbReference>
<feature type="signal peptide" evidence="1">
    <location>
        <begin position="1"/>
        <end position="20"/>
    </location>
</feature>
<keyword evidence="3" id="KW-1185">Reference proteome</keyword>
<accession>A0A6V8LRS4</accession>
<dbReference type="AlphaFoldDB" id="A0A6V8LRS4"/>
<evidence type="ECO:0000256" key="1">
    <source>
        <dbReference type="SAM" id="SignalP"/>
    </source>
</evidence>
<feature type="chain" id="PRO_5028868239" evidence="1">
    <location>
        <begin position="21"/>
        <end position="125"/>
    </location>
</feature>
<proteinExistence type="predicted"/>
<sequence length="125" mass="13068">MRAALAVLIVVLLACTAAVARENRKTLRFERGADSATVQGAVIRGDRDVYDLGARAGQTMEVSVTAFEDNAVFQVFAPGGKPLPGADEGDDAKAWKGALPASGTYRIVVGGTRGNAEYALTVSIR</sequence>
<evidence type="ECO:0000313" key="3">
    <source>
        <dbReference type="Proteomes" id="UP000494245"/>
    </source>
</evidence>
<organism evidence="2 3">
    <name type="scientific">Fundidesulfovibrio magnetotacticus</name>
    <dbReference type="NCBI Taxonomy" id="2730080"/>
    <lineage>
        <taxon>Bacteria</taxon>
        <taxon>Pseudomonadati</taxon>
        <taxon>Thermodesulfobacteriota</taxon>
        <taxon>Desulfovibrionia</taxon>
        <taxon>Desulfovibrionales</taxon>
        <taxon>Desulfovibrionaceae</taxon>
        <taxon>Fundidesulfovibrio</taxon>
    </lineage>
</organism>
<gene>
    <name evidence="2" type="ORF">NNJEOMEG_00867</name>
</gene>
<keyword evidence="1" id="KW-0732">Signal</keyword>
<dbReference type="Gene3D" id="2.60.120.380">
    <property type="match status" value="1"/>
</dbReference>
<evidence type="ECO:0000313" key="2">
    <source>
        <dbReference type="EMBL" id="GFK93038.1"/>
    </source>
</evidence>
<dbReference type="PROSITE" id="PS51257">
    <property type="entry name" value="PROKAR_LIPOPROTEIN"/>
    <property type="match status" value="1"/>
</dbReference>
<reference evidence="2 3" key="1">
    <citation type="submission" date="2020-04" db="EMBL/GenBank/DDBJ databases">
        <authorList>
            <consortium name="Desulfovibrio sp. FSS-1 genome sequencing consortium"/>
            <person name="Shimoshige H."/>
            <person name="Kobayashi H."/>
            <person name="Maekawa T."/>
        </authorList>
    </citation>
    <scope>NUCLEOTIDE SEQUENCE [LARGE SCALE GENOMIC DNA]</scope>
    <source>
        <strain evidence="2 3">SIID29052-01</strain>
    </source>
</reference>